<evidence type="ECO:0000256" key="5">
    <source>
        <dbReference type="SAM" id="Phobius"/>
    </source>
</evidence>
<dbReference type="GO" id="GO:0016020">
    <property type="term" value="C:membrane"/>
    <property type="evidence" value="ECO:0007669"/>
    <property type="project" value="UniProtKB-SubCell"/>
</dbReference>
<organism evidence="6 7">
    <name type="scientific">Malassezia cuniculi</name>
    <dbReference type="NCBI Taxonomy" id="948313"/>
    <lineage>
        <taxon>Eukaryota</taxon>
        <taxon>Fungi</taxon>
        <taxon>Dikarya</taxon>
        <taxon>Basidiomycota</taxon>
        <taxon>Ustilaginomycotina</taxon>
        <taxon>Malasseziomycetes</taxon>
        <taxon>Malasseziales</taxon>
        <taxon>Malasseziaceae</taxon>
        <taxon>Malassezia</taxon>
    </lineage>
</organism>
<dbReference type="Gene3D" id="1.20.120.550">
    <property type="entry name" value="Membrane associated eicosanoid/glutathione metabolism-like domain"/>
    <property type="match status" value="1"/>
</dbReference>
<dbReference type="AlphaFoldDB" id="A0AAF0EVK6"/>
<dbReference type="EMBL" id="CP119880">
    <property type="protein sequence ID" value="WFD35949.1"/>
    <property type="molecule type" value="Genomic_DNA"/>
</dbReference>
<keyword evidence="3 5" id="KW-1133">Transmembrane helix</keyword>
<sequence length="142" mass="15689">MPLFVLSPASLAHSALFTGYYTYLSANVIVNRFRHKKPVGISNEDDGLSRAQRAHGNFLEYTPFTFLLLFLAELNGAPTAWVHSAFAVLFVARVAHCSFGIYKGILPFRKYGFLTTVAVMVGTALYNFSLGYEPLVAFLTGQ</sequence>
<keyword evidence="4 5" id="KW-0472">Membrane</keyword>
<keyword evidence="2 5" id="KW-0812">Transmembrane</keyword>
<evidence type="ECO:0000313" key="7">
    <source>
        <dbReference type="Proteomes" id="UP001219933"/>
    </source>
</evidence>
<feature type="transmembrane region" description="Helical" evidence="5">
    <location>
        <begin position="80"/>
        <end position="99"/>
    </location>
</feature>
<proteinExistence type="predicted"/>
<gene>
    <name evidence="6" type="ORF">MCUN1_002820</name>
</gene>
<evidence type="ECO:0000313" key="6">
    <source>
        <dbReference type="EMBL" id="WFD35949.1"/>
    </source>
</evidence>
<comment type="subcellular location">
    <subcellularLocation>
        <location evidence="1">Membrane</location>
    </subcellularLocation>
</comment>
<dbReference type="SUPFAM" id="SSF161084">
    <property type="entry name" value="MAPEG domain-like"/>
    <property type="match status" value="1"/>
</dbReference>
<evidence type="ECO:0000256" key="1">
    <source>
        <dbReference type="ARBA" id="ARBA00004370"/>
    </source>
</evidence>
<evidence type="ECO:0000256" key="2">
    <source>
        <dbReference type="ARBA" id="ARBA00022692"/>
    </source>
</evidence>
<keyword evidence="7" id="KW-1185">Reference proteome</keyword>
<dbReference type="InterPro" id="IPR001129">
    <property type="entry name" value="Membr-assoc_MAPEG"/>
</dbReference>
<name>A0AAF0EVK6_9BASI</name>
<accession>A0AAF0EVK6</accession>
<dbReference type="Proteomes" id="UP001219933">
    <property type="component" value="Chromosome 4"/>
</dbReference>
<dbReference type="PANTHER" id="PTHR35814:SF1">
    <property type="entry name" value="GLUTATHIONE S-TRANSFERASE-RELATED"/>
    <property type="match status" value="1"/>
</dbReference>
<evidence type="ECO:0000256" key="4">
    <source>
        <dbReference type="ARBA" id="ARBA00023136"/>
    </source>
</evidence>
<protein>
    <submittedName>
        <fullName evidence="6">Uncharacterized protein</fullName>
    </submittedName>
</protein>
<feature type="transmembrane region" description="Helical" evidence="5">
    <location>
        <begin position="111"/>
        <end position="129"/>
    </location>
</feature>
<dbReference type="InterPro" id="IPR023352">
    <property type="entry name" value="MAPEG-like_dom_sf"/>
</dbReference>
<dbReference type="PANTHER" id="PTHR35814">
    <property type="match status" value="1"/>
</dbReference>
<reference evidence="6" key="1">
    <citation type="submission" date="2023-03" db="EMBL/GenBank/DDBJ databases">
        <title>Mating type loci evolution in Malassezia.</title>
        <authorList>
            <person name="Coelho M.A."/>
        </authorList>
    </citation>
    <scope>NUCLEOTIDE SEQUENCE</scope>
    <source>
        <strain evidence="6">CBS 11721</strain>
    </source>
</reference>
<evidence type="ECO:0000256" key="3">
    <source>
        <dbReference type="ARBA" id="ARBA00022989"/>
    </source>
</evidence>
<dbReference type="Pfam" id="PF01124">
    <property type="entry name" value="MAPEG"/>
    <property type="match status" value="1"/>
</dbReference>
<feature type="transmembrane region" description="Helical" evidence="5">
    <location>
        <begin position="12"/>
        <end position="30"/>
    </location>
</feature>